<evidence type="ECO:0000256" key="6">
    <source>
        <dbReference type="ARBA" id="ARBA00023014"/>
    </source>
</evidence>
<evidence type="ECO:0000256" key="3">
    <source>
        <dbReference type="ARBA" id="ARBA00022723"/>
    </source>
</evidence>
<dbReference type="InterPro" id="IPR050294">
    <property type="entry name" value="RnfB_subfamily"/>
</dbReference>
<proteinExistence type="predicted"/>
<evidence type="ECO:0000313" key="8">
    <source>
        <dbReference type="EMBL" id="WBO24392.1"/>
    </source>
</evidence>
<dbReference type="PROSITE" id="PS51379">
    <property type="entry name" value="4FE4S_FER_2"/>
    <property type="match status" value="2"/>
</dbReference>
<gene>
    <name evidence="8" type="ORF">PBT88_09960</name>
</gene>
<keyword evidence="6" id="KW-0411">Iron-sulfur</keyword>
<evidence type="ECO:0000259" key="7">
    <source>
        <dbReference type="PROSITE" id="PS51379"/>
    </source>
</evidence>
<dbReference type="InterPro" id="IPR017896">
    <property type="entry name" value="4Fe4S_Fe-S-bd"/>
</dbReference>
<keyword evidence="4" id="KW-0249">Electron transport</keyword>
<evidence type="ECO:0000256" key="2">
    <source>
        <dbReference type="ARBA" id="ARBA00022485"/>
    </source>
</evidence>
<dbReference type="PROSITE" id="PS00198">
    <property type="entry name" value="4FE4S_FER_1"/>
    <property type="match status" value="1"/>
</dbReference>
<keyword evidence="5" id="KW-0408">Iron</keyword>
<dbReference type="Pfam" id="PF13247">
    <property type="entry name" value="Fer4_11"/>
    <property type="match status" value="1"/>
</dbReference>
<dbReference type="Pfam" id="PF12800">
    <property type="entry name" value="Fer4_4"/>
    <property type="match status" value="1"/>
</dbReference>
<feature type="domain" description="4Fe-4S ferredoxin-type" evidence="7">
    <location>
        <begin position="91"/>
        <end position="120"/>
    </location>
</feature>
<keyword evidence="3" id="KW-0479">Metal-binding</keyword>
<evidence type="ECO:0000256" key="1">
    <source>
        <dbReference type="ARBA" id="ARBA00022448"/>
    </source>
</evidence>
<keyword evidence="9" id="KW-1185">Reference proteome</keyword>
<feature type="domain" description="4Fe-4S ferredoxin-type" evidence="7">
    <location>
        <begin position="12"/>
        <end position="41"/>
    </location>
</feature>
<dbReference type="RefSeq" id="WP_270079018.1">
    <property type="nucleotide sequence ID" value="NZ_CP115174.1"/>
</dbReference>
<accession>A0ABY7NTC1</accession>
<organism evidence="8 9">
    <name type="scientific">Sphingomonas abietis</name>
    <dbReference type="NCBI Taxonomy" id="3012344"/>
    <lineage>
        <taxon>Bacteria</taxon>
        <taxon>Pseudomonadati</taxon>
        <taxon>Pseudomonadota</taxon>
        <taxon>Alphaproteobacteria</taxon>
        <taxon>Sphingomonadales</taxon>
        <taxon>Sphingomonadaceae</taxon>
        <taxon>Sphingomonas</taxon>
    </lineage>
</organism>
<dbReference type="PANTHER" id="PTHR42859">
    <property type="entry name" value="OXIDOREDUCTASE"/>
    <property type="match status" value="1"/>
</dbReference>
<evidence type="ECO:0000256" key="4">
    <source>
        <dbReference type="ARBA" id="ARBA00022982"/>
    </source>
</evidence>
<reference evidence="8 9" key="1">
    <citation type="submission" date="2022-12" db="EMBL/GenBank/DDBJ databases">
        <title>Sphingomonas abieness sp. nov., an endophytic bacterium isolated from Abies koreana.</title>
        <authorList>
            <person name="Jiang L."/>
            <person name="Lee J."/>
        </authorList>
    </citation>
    <scope>NUCLEOTIDE SEQUENCE [LARGE SCALE GENOMIC DNA]</scope>
    <source>
        <strain evidence="9">PAMB 00755</strain>
    </source>
</reference>
<protein>
    <submittedName>
        <fullName evidence="8">4Fe-4S dicluster domain-containing protein</fullName>
    </submittedName>
</protein>
<dbReference type="PANTHER" id="PTHR42859:SF10">
    <property type="entry name" value="DIMETHYLSULFOXIDE REDUCTASE CHAIN B"/>
    <property type="match status" value="1"/>
</dbReference>
<dbReference type="Gene3D" id="3.30.70.20">
    <property type="match status" value="2"/>
</dbReference>
<sequence length="192" mass="20726">MAAESQARRENVIIYADPDRCMGCHSCEIACAVSHAEGHDLFSAVAARLPLQPRNHVVSVDGVTMPLQCRQCEDAPCTAVCPTGACRQTDGMVEIIGQHCIGCKLCAMVCPFGVITVKAEVAADGTALTNHGIAKKCDLCTDWRAETGAEETACVQSCPTKAIQLVDLDEYRKALREARARELVEATRHIRL</sequence>
<dbReference type="CDD" id="cd10554">
    <property type="entry name" value="HycB_like"/>
    <property type="match status" value="1"/>
</dbReference>
<dbReference type="Proteomes" id="UP001210865">
    <property type="component" value="Chromosome"/>
</dbReference>
<dbReference type="InterPro" id="IPR017900">
    <property type="entry name" value="4Fe4S_Fe_S_CS"/>
</dbReference>
<keyword evidence="1" id="KW-0813">Transport</keyword>
<dbReference type="SUPFAM" id="SSF54862">
    <property type="entry name" value="4Fe-4S ferredoxins"/>
    <property type="match status" value="1"/>
</dbReference>
<keyword evidence="2" id="KW-0004">4Fe-4S</keyword>
<name>A0ABY7NTC1_9SPHN</name>
<evidence type="ECO:0000256" key="5">
    <source>
        <dbReference type="ARBA" id="ARBA00023004"/>
    </source>
</evidence>
<dbReference type="EMBL" id="CP115174">
    <property type="protein sequence ID" value="WBO24392.1"/>
    <property type="molecule type" value="Genomic_DNA"/>
</dbReference>
<evidence type="ECO:0000313" key="9">
    <source>
        <dbReference type="Proteomes" id="UP001210865"/>
    </source>
</evidence>